<evidence type="ECO:0000256" key="3">
    <source>
        <dbReference type="RuleBase" id="RU003651"/>
    </source>
</evidence>
<name>A0A7S9D461_9BRAD</name>
<evidence type="ECO:0000256" key="2">
    <source>
        <dbReference type="ARBA" id="ARBA00022840"/>
    </source>
</evidence>
<feature type="domain" description="AAA+ ATPase" evidence="4">
    <location>
        <begin position="53"/>
        <end position="203"/>
    </location>
</feature>
<dbReference type="GO" id="GO:0005524">
    <property type="term" value="F:ATP binding"/>
    <property type="evidence" value="ECO:0007669"/>
    <property type="project" value="UniProtKB-KW"/>
</dbReference>
<keyword evidence="2 3" id="KW-0067">ATP-binding</keyword>
<evidence type="ECO:0000313" key="6">
    <source>
        <dbReference type="Proteomes" id="UP000594621"/>
    </source>
</evidence>
<dbReference type="PRINTS" id="PR00300">
    <property type="entry name" value="CLPPROTEASEA"/>
</dbReference>
<dbReference type="KEGG" id="bcou:IC761_31065"/>
<sequence length="291" mass="31441">MDAISDEAQLPHADYAAAWSAIKLDDAVRIRLVAQALLAFQLRQHFPFERIPVHGLIVLAGPPGTGKTTLARGLANQVAEALTPKKVKFLQLDPHALGSASHGKSQKEVLKIFDQLIPEHAAHGPTIVLLDEVETLAADRQRMSLETNPVDAHRAADAALAGIDLLARKHRNTLLIATTNFPRAVDRALLSRADLIEDIGLPNAHARQEIIADTLATLATQWPKLSGLNGQIPAFVKASDGLDGRRLRKAMISAAASSVETARDLNKLQADQVLKALKQALEIEKAQEKFG</sequence>
<dbReference type="AlphaFoldDB" id="A0A7S9D461"/>
<evidence type="ECO:0000313" key="5">
    <source>
        <dbReference type="EMBL" id="QPF90863.1"/>
    </source>
</evidence>
<dbReference type="InterPro" id="IPR003959">
    <property type="entry name" value="ATPase_AAA_core"/>
</dbReference>
<dbReference type="RefSeq" id="WP_195800446.1">
    <property type="nucleotide sequence ID" value="NZ_CP061379.1"/>
</dbReference>
<dbReference type="EMBL" id="CP061379">
    <property type="protein sequence ID" value="QPF90863.1"/>
    <property type="molecule type" value="Genomic_DNA"/>
</dbReference>
<reference evidence="5 6" key="1">
    <citation type="submission" date="2020-09" db="EMBL/GenBank/DDBJ databases">
        <title>Complete genomes of bradyrhizobia occurring on native shrubby legumes in Australia.</title>
        <authorList>
            <person name="Lafay B."/>
        </authorList>
    </citation>
    <scope>NUCLEOTIDE SEQUENCE [LARGE SCALE GENOMIC DNA]</scope>
    <source>
        <strain evidence="5 6">BDV5040</strain>
    </source>
</reference>
<organism evidence="5 6">
    <name type="scientific">Bradyrhizobium commune</name>
    <dbReference type="NCBI Taxonomy" id="83627"/>
    <lineage>
        <taxon>Bacteria</taxon>
        <taxon>Pseudomonadati</taxon>
        <taxon>Pseudomonadota</taxon>
        <taxon>Alphaproteobacteria</taxon>
        <taxon>Hyphomicrobiales</taxon>
        <taxon>Nitrobacteraceae</taxon>
        <taxon>Bradyrhizobium</taxon>
    </lineage>
</organism>
<keyword evidence="1 3" id="KW-0547">Nucleotide-binding</keyword>
<dbReference type="InterPro" id="IPR044539">
    <property type="entry name" value="Pch2-like"/>
</dbReference>
<dbReference type="InterPro" id="IPR003960">
    <property type="entry name" value="ATPase_AAA_CS"/>
</dbReference>
<dbReference type="PANTHER" id="PTHR45991">
    <property type="entry name" value="PACHYTENE CHECKPOINT PROTEIN 2"/>
    <property type="match status" value="1"/>
</dbReference>
<accession>A0A7S9D461</accession>
<comment type="similarity">
    <text evidence="3">Belongs to the AAA ATPase family.</text>
</comment>
<dbReference type="SMART" id="SM00382">
    <property type="entry name" value="AAA"/>
    <property type="match status" value="1"/>
</dbReference>
<evidence type="ECO:0000256" key="1">
    <source>
        <dbReference type="ARBA" id="ARBA00022741"/>
    </source>
</evidence>
<dbReference type="Pfam" id="PF00004">
    <property type="entry name" value="AAA"/>
    <property type="match status" value="1"/>
</dbReference>
<dbReference type="PANTHER" id="PTHR45991:SF1">
    <property type="entry name" value="PACHYTENE CHECKPOINT PROTEIN 2 HOMOLOG"/>
    <property type="match status" value="1"/>
</dbReference>
<dbReference type="Gene3D" id="3.40.50.300">
    <property type="entry name" value="P-loop containing nucleotide triphosphate hydrolases"/>
    <property type="match status" value="1"/>
</dbReference>
<proteinExistence type="inferred from homology"/>
<dbReference type="InterPro" id="IPR027417">
    <property type="entry name" value="P-loop_NTPase"/>
</dbReference>
<dbReference type="GO" id="GO:0005694">
    <property type="term" value="C:chromosome"/>
    <property type="evidence" value="ECO:0007669"/>
    <property type="project" value="TreeGrafter"/>
</dbReference>
<dbReference type="InterPro" id="IPR001270">
    <property type="entry name" value="ClpA/B"/>
</dbReference>
<dbReference type="SUPFAM" id="SSF52540">
    <property type="entry name" value="P-loop containing nucleoside triphosphate hydrolases"/>
    <property type="match status" value="1"/>
</dbReference>
<evidence type="ECO:0000259" key="4">
    <source>
        <dbReference type="SMART" id="SM00382"/>
    </source>
</evidence>
<dbReference type="Proteomes" id="UP000594621">
    <property type="component" value="Chromosome"/>
</dbReference>
<keyword evidence="6" id="KW-1185">Reference proteome</keyword>
<gene>
    <name evidence="5" type="ORF">IC761_31065</name>
</gene>
<dbReference type="InterPro" id="IPR003593">
    <property type="entry name" value="AAA+_ATPase"/>
</dbReference>
<dbReference type="PROSITE" id="PS00674">
    <property type="entry name" value="AAA"/>
    <property type="match status" value="1"/>
</dbReference>
<dbReference type="GO" id="GO:0016887">
    <property type="term" value="F:ATP hydrolysis activity"/>
    <property type="evidence" value="ECO:0007669"/>
    <property type="project" value="InterPro"/>
</dbReference>
<protein>
    <submittedName>
        <fullName evidence="5">AAA family ATPase</fullName>
    </submittedName>
</protein>